<keyword evidence="7" id="KW-0675">Receptor</keyword>
<dbReference type="GO" id="GO:0000122">
    <property type="term" value="P:negative regulation of transcription by RNA polymerase II"/>
    <property type="evidence" value="ECO:0007669"/>
    <property type="project" value="TreeGrafter"/>
</dbReference>
<evidence type="ECO:0000313" key="10">
    <source>
        <dbReference type="EMBL" id="VDM21470.1"/>
    </source>
</evidence>
<keyword evidence="4" id="KW-0805">Transcription regulation</keyword>
<evidence type="ECO:0000259" key="9">
    <source>
        <dbReference type="Pfam" id="PF00104"/>
    </source>
</evidence>
<evidence type="ECO:0000256" key="8">
    <source>
        <dbReference type="SAM" id="MobiDB-lite"/>
    </source>
</evidence>
<dbReference type="GO" id="GO:0000978">
    <property type="term" value="F:RNA polymerase II cis-regulatory region sequence-specific DNA binding"/>
    <property type="evidence" value="ECO:0007669"/>
    <property type="project" value="TreeGrafter"/>
</dbReference>
<accession>A0A0R3WQ76</accession>
<dbReference type="GO" id="GO:0009755">
    <property type="term" value="P:hormone-mediated signaling pathway"/>
    <property type="evidence" value="ECO:0007669"/>
    <property type="project" value="TreeGrafter"/>
</dbReference>
<feature type="compositionally biased region" description="Low complexity" evidence="8">
    <location>
        <begin position="236"/>
        <end position="251"/>
    </location>
</feature>
<dbReference type="AlphaFoldDB" id="A0A0R3WQ76"/>
<dbReference type="InterPro" id="IPR000536">
    <property type="entry name" value="Nucl_hrmn_rcpt_lig-bd"/>
</dbReference>
<dbReference type="SUPFAM" id="SSF48508">
    <property type="entry name" value="Nuclear receptor ligand-binding domain"/>
    <property type="match status" value="1"/>
</dbReference>
<dbReference type="GO" id="GO:0008270">
    <property type="term" value="F:zinc ion binding"/>
    <property type="evidence" value="ECO:0007669"/>
    <property type="project" value="UniProtKB-KW"/>
</dbReference>
<name>A0A0R3WQ76_HYDTA</name>
<dbReference type="InterPro" id="IPR001723">
    <property type="entry name" value="Nuclear_hrmn_rcpt"/>
</dbReference>
<feature type="region of interest" description="Disordered" evidence="8">
    <location>
        <begin position="167"/>
        <end position="192"/>
    </location>
</feature>
<dbReference type="PANTHER" id="PTHR24082:SF473">
    <property type="entry name" value="ECDYSONE-INDUCED PROTEIN 75B, ISOFORM B"/>
    <property type="match status" value="1"/>
</dbReference>
<keyword evidence="1" id="KW-0479">Metal-binding</keyword>
<evidence type="ECO:0000256" key="6">
    <source>
        <dbReference type="ARBA" id="ARBA00023163"/>
    </source>
</evidence>
<dbReference type="InterPro" id="IPR050234">
    <property type="entry name" value="Nuclear_hormone_rcpt_NR1"/>
</dbReference>
<keyword evidence="2" id="KW-0863">Zinc-finger</keyword>
<reference evidence="12" key="1">
    <citation type="submission" date="2017-02" db="UniProtKB">
        <authorList>
            <consortium name="WormBaseParasite"/>
        </authorList>
    </citation>
    <scope>IDENTIFICATION</scope>
</reference>
<dbReference type="PANTHER" id="PTHR24082">
    <property type="entry name" value="NUCLEAR HORMONE RECEPTOR"/>
    <property type="match status" value="1"/>
</dbReference>
<keyword evidence="3" id="KW-0862">Zinc</keyword>
<evidence type="ECO:0000256" key="2">
    <source>
        <dbReference type="ARBA" id="ARBA00022771"/>
    </source>
</evidence>
<feature type="region of interest" description="Disordered" evidence="8">
    <location>
        <begin position="218"/>
        <end position="255"/>
    </location>
</feature>
<dbReference type="GO" id="GO:0030154">
    <property type="term" value="P:cell differentiation"/>
    <property type="evidence" value="ECO:0007669"/>
    <property type="project" value="TreeGrafter"/>
</dbReference>
<dbReference type="InterPro" id="IPR035500">
    <property type="entry name" value="NHR-like_dom_sf"/>
</dbReference>
<evidence type="ECO:0000256" key="5">
    <source>
        <dbReference type="ARBA" id="ARBA00023125"/>
    </source>
</evidence>
<dbReference type="Gene3D" id="1.10.565.10">
    <property type="entry name" value="Retinoid X Receptor"/>
    <property type="match status" value="1"/>
</dbReference>
<dbReference type="Proteomes" id="UP000274429">
    <property type="component" value="Unassembled WGS sequence"/>
</dbReference>
<sequence>MFLVLKRLSSVVVLDEDKRLAKRRLIEANRARKQAEAAMAAPQQPPPTQPLPQSRSNLMPNTFSPTTSYLPHKPEPITPPDFLLSSPSSSANNSNLYWNSAGVPHNLPQQQFPSPPPSTAMAQYQQPQQQPQSEANFHILEQVSQSVTLEKTAFMAAIAAIKVPTSTSVSPQKCDTPTNTTITATTATSPSTTLEAKVRNTSAAMTAPLMESEAPTKAAAIAVSSSDEVPLPAPGSDSSAASETSSDSTDSGNEVECIQIKQSSFDEILKSLTDAYKTMPISSVKIEETVKTISENADANQSEKMNTLLNMVSNVIKLRVMDTLSFAKFIPGFLLLSVRDQTQLLQSSLLDILILRAADALARTMARAAAMGGDGGAKNINLLATACRGYAFISTSTDKHSTAIRNIARHIFINKVDATELALVAGILLTSDRSCIKHCGPVTAIKTVLSNMLASYVMKDGSEGVKLRKVFSMFTKIHKVSIHNKEGFMKHLYFDTDVIENKYLSEILVAQCEDEECQDVATSSASSKRVPKT</sequence>
<dbReference type="STRING" id="6205.A0A0R3WQ76"/>
<dbReference type="WBParaSite" id="TTAC_0000291601-mRNA-1">
    <property type="protein sequence ID" value="TTAC_0000291601-mRNA-1"/>
    <property type="gene ID" value="TTAC_0000291601"/>
</dbReference>
<evidence type="ECO:0000256" key="3">
    <source>
        <dbReference type="ARBA" id="ARBA00022833"/>
    </source>
</evidence>
<proteinExistence type="predicted"/>
<dbReference type="OrthoDB" id="5771769at2759"/>
<feature type="domain" description="NR LBD" evidence="9">
    <location>
        <begin position="316"/>
        <end position="483"/>
    </location>
</feature>
<protein>
    <submittedName>
        <fullName evidence="12">NR LBD domain-containing protein</fullName>
    </submittedName>
</protein>
<keyword evidence="5" id="KW-0238">DNA-binding</keyword>
<evidence type="ECO:0000313" key="12">
    <source>
        <dbReference type="WBParaSite" id="TTAC_0000291601-mRNA-1"/>
    </source>
</evidence>
<organism evidence="12">
    <name type="scientific">Hydatigena taeniaeformis</name>
    <name type="common">Feline tapeworm</name>
    <name type="synonym">Taenia taeniaeformis</name>
    <dbReference type="NCBI Taxonomy" id="6205"/>
    <lineage>
        <taxon>Eukaryota</taxon>
        <taxon>Metazoa</taxon>
        <taxon>Spiralia</taxon>
        <taxon>Lophotrochozoa</taxon>
        <taxon>Platyhelminthes</taxon>
        <taxon>Cestoda</taxon>
        <taxon>Eucestoda</taxon>
        <taxon>Cyclophyllidea</taxon>
        <taxon>Taeniidae</taxon>
        <taxon>Hydatigera</taxon>
    </lineage>
</organism>
<reference evidence="10 11" key="2">
    <citation type="submission" date="2018-11" db="EMBL/GenBank/DDBJ databases">
        <authorList>
            <consortium name="Pathogen Informatics"/>
        </authorList>
    </citation>
    <scope>NUCLEOTIDE SEQUENCE [LARGE SCALE GENOMIC DNA]</scope>
</reference>
<evidence type="ECO:0000313" key="11">
    <source>
        <dbReference type="Proteomes" id="UP000274429"/>
    </source>
</evidence>
<dbReference type="EMBL" id="UYWX01001656">
    <property type="protein sequence ID" value="VDM21470.1"/>
    <property type="molecule type" value="Genomic_DNA"/>
</dbReference>
<dbReference type="Pfam" id="PF00104">
    <property type="entry name" value="Hormone_recep"/>
    <property type="match status" value="1"/>
</dbReference>
<keyword evidence="6" id="KW-0804">Transcription</keyword>
<evidence type="ECO:0000256" key="4">
    <source>
        <dbReference type="ARBA" id="ARBA00023015"/>
    </source>
</evidence>
<feature type="compositionally biased region" description="Low complexity" evidence="8">
    <location>
        <begin position="176"/>
        <end position="192"/>
    </location>
</feature>
<evidence type="ECO:0000256" key="7">
    <source>
        <dbReference type="ARBA" id="ARBA00023170"/>
    </source>
</evidence>
<dbReference type="GO" id="GO:0045944">
    <property type="term" value="P:positive regulation of transcription by RNA polymerase II"/>
    <property type="evidence" value="ECO:0007669"/>
    <property type="project" value="TreeGrafter"/>
</dbReference>
<evidence type="ECO:0000256" key="1">
    <source>
        <dbReference type="ARBA" id="ARBA00022723"/>
    </source>
</evidence>
<gene>
    <name evidence="10" type="ORF">TTAC_LOCUS2901</name>
</gene>
<dbReference type="GO" id="GO:0004879">
    <property type="term" value="F:nuclear receptor activity"/>
    <property type="evidence" value="ECO:0007669"/>
    <property type="project" value="TreeGrafter"/>
</dbReference>
<keyword evidence="11" id="KW-1185">Reference proteome</keyword>
<feature type="region of interest" description="Disordered" evidence="8">
    <location>
        <begin position="33"/>
        <end position="88"/>
    </location>
</feature>
<feature type="compositionally biased region" description="Polar residues" evidence="8">
    <location>
        <begin position="54"/>
        <end position="69"/>
    </location>
</feature>
<dbReference type="PRINTS" id="PR00398">
    <property type="entry name" value="STRDHORMONER"/>
</dbReference>